<proteinExistence type="predicted"/>
<dbReference type="PANTHER" id="PTHR37604">
    <property type="entry name" value="TRANSCRIPTION INITIATION FACTOR TFIID SUBUNIT"/>
    <property type="match status" value="1"/>
</dbReference>
<protein>
    <submittedName>
        <fullName evidence="1">Uncharacterized protein</fullName>
    </submittedName>
</protein>
<dbReference type="EMBL" id="VDCV01000015">
    <property type="protein sequence ID" value="KAB5524767.1"/>
    <property type="molecule type" value="Genomic_DNA"/>
</dbReference>
<name>A0A5N5KBF0_9ROSI</name>
<gene>
    <name evidence="1" type="ORF">DKX38_022516</name>
</gene>
<sequence>MSVLSDDGLGYDLARKLETLGMGCAWLGDSLYSNFLSSPASWNSFIRTDDSKSKSHIQFQLRARALLSIKLASLSFSDPTLRCNF</sequence>
<evidence type="ECO:0000313" key="1">
    <source>
        <dbReference type="EMBL" id="KAB5524767.1"/>
    </source>
</evidence>
<comment type="caution">
    <text evidence="1">The sequence shown here is derived from an EMBL/GenBank/DDBJ whole genome shotgun (WGS) entry which is preliminary data.</text>
</comment>
<dbReference type="PANTHER" id="PTHR37604:SF1">
    <property type="entry name" value="TRANSCRIPTION INITIATION FACTOR TFIID SUBUNIT"/>
    <property type="match status" value="1"/>
</dbReference>
<keyword evidence="2" id="KW-1185">Reference proteome</keyword>
<accession>A0A5N5KBF0</accession>
<dbReference type="Proteomes" id="UP000326939">
    <property type="component" value="Chromosome 15"/>
</dbReference>
<reference evidence="2" key="1">
    <citation type="journal article" date="2019" name="Gigascience">
        <title>De novo genome assembly of the endangered Acer yangbiense, a plant species with extremely small populations endemic to Yunnan Province, China.</title>
        <authorList>
            <person name="Yang J."/>
            <person name="Wariss H.M."/>
            <person name="Tao L."/>
            <person name="Zhang R."/>
            <person name="Yun Q."/>
            <person name="Hollingsworth P."/>
            <person name="Dao Z."/>
            <person name="Luo G."/>
            <person name="Guo H."/>
            <person name="Ma Y."/>
            <person name="Sun W."/>
        </authorList>
    </citation>
    <scope>NUCLEOTIDE SEQUENCE [LARGE SCALE GENOMIC DNA]</scope>
    <source>
        <strain evidence="2">cv. br00</strain>
    </source>
</reference>
<dbReference type="AlphaFoldDB" id="A0A5N5KBF0"/>
<organism evidence="1 2">
    <name type="scientific">Salix brachista</name>
    <dbReference type="NCBI Taxonomy" id="2182728"/>
    <lineage>
        <taxon>Eukaryota</taxon>
        <taxon>Viridiplantae</taxon>
        <taxon>Streptophyta</taxon>
        <taxon>Embryophyta</taxon>
        <taxon>Tracheophyta</taxon>
        <taxon>Spermatophyta</taxon>
        <taxon>Magnoliopsida</taxon>
        <taxon>eudicotyledons</taxon>
        <taxon>Gunneridae</taxon>
        <taxon>Pentapetalae</taxon>
        <taxon>rosids</taxon>
        <taxon>fabids</taxon>
        <taxon>Malpighiales</taxon>
        <taxon>Salicaceae</taxon>
        <taxon>Saliceae</taxon>
        <taxon>Salix</taxon>
    </lineage>
</organism>
<evidence type="ECO:0000313" key="2">
    <source>
        <dbReference type="Proteomes" id="UP000326939"/>
    </source>
</evidence>